<sequence length="129" mass="14790">MVKALNVFSYSPTSPFDSAHMLVRSDDSEYSSLLDTQQQHDRFYNSLYPPSTIFNASHQARQRSQSAILSSCASVNSCARDDQSVVCRLFNKRLGQYDDDRQELLNENTGVRVWYESYSSIGNIIFYHT</sequence>
<reference evidence="1" key="1">
    <citation type="submission" date="2013-08" db="EMBL/GenBank/DDBJ databases">
        <title>Gene expansion shapes genome architecture in the human pathogen Lichtheimia corymbifera: an evolutionary genomics analysis in the ancient terrestrial Mucorales (Mucoromycotina).</title>
        <authorList>
            <person name="Schwartze V.U."/>
            <person name="Winter S."/>
            <person name="Shelest E."/>
            <person name="Marcet-Houben M."/>
            <person name="Horn F."/>
            <person name="Wehner S."/>
            <person name="Hoffmann K."/>
            <person name="Riege K."/>
            <person name="Sammeth M."/>
            <person name="Nowrousian M."/>
            <person name="Valiante V."/>
            <person name="Linde J."/>
            <person name="Jacobsen I.D."/>
            <person name="Marz M."/>
            <person name="Brakhage A.A."/>
            <person name="Gabaldon T."/>
            <person name="Bocker S."/>
            <person name="Voigt K."/>
        </authorList>
    </citation>
    <scope>NUCLEOTIDE SEQUENCE [LARGE SCALE GENOMIC DNA]</scope>
    <source>
        <strain evidence="1">FSU 9682</strain>
    </source>
</reference>
<dbReference type="OrthoDB" id="10571636at2759"/>
<evidence type="ECO:0000313" key="2">
    <source>
        <dbReference type="Proteomes" id="UP000027586"/>
    </source>
</evidence>
<dbReference type="AlphaFoldDB" id="A0A068SFF6"/>
<keyword evidence="2" id="KW-1185">Reference proteome</keyword>
<protein>
    <submittedName>
        <fullName evidence="1">Uncharacterized protein</fullName>
    </submittedName>
</protein>
<organism evidence="1 2">
    <name type="scientific">Lichtheimia corymbifera JMRC:FSU:9682</name>
    <dbReference type="NCBI Taxonomy" id="1263082"/>
    <lineage>
        <taxon>Eukaryota</taxon>
        <taxon>Fungi</taxon>
        <taxon>Fungi incertae sedis</taxon>
        <taxon>Mucoromycota</taxon>
        <taxon>Mucoromycotina</taxon>
        <taxon>Mucoromycetes</taxon>
        <taxon>Mucorales</taxon>
        <taxon>Lichtheimiaceae</taxon>
        <taxon>Lichtheimia</taxon>
    </lineage>
</organism>
<proteinExistence type="predicted"/>
<dbReference type="Proteomes" id="UP000027586">
    <property type="component" value="Unassembled WGS sequence"/>
</dbReference>
<gene>
    <name evidence="1" type="ORF">LCOR_11529.1</name>
</gene>
<accession>A0A068SFF6</accession>
<dbReference type="EMBL" id="CBTN010000105">
    <property type="protein sequence ID" value="CDH60750.1"/>
    <property type="molecule type" value="Genomic_DNA"/>
</dbReference>
<dbReference type="VEuPathDB" id="FungiDB:LCOR_11529.1"/>
<name>A0A068SFF6_9FUNG</name>
<comment type="caution">
    <text evidence="1">The sequence shown here is derived from an EMBL/GenBank/DDBJ whole genome shotgun (WGS) entry which is preliminary data.</text>
</comment>
<evidence type="ECO:0000313" key="1">
    <source>
        <dbReference type="EMBL" id="CDH60750.1"/>
    </source>
</evidence>